<organism evidence="9 10">
    <name type="scientific">Oenococcus sicerae</name>
    <dbReference type="NCBI Taxonomy" id="2203724"/>
    <lineage>
        <taxon>Bacteria</taxon>
        <taxon>Bacillati</taxon>
        <taxon>Bacillota</taxon>
        <taxon>Bacilli</taxon>
        <taxon>Lactobacillales</taxon>
        <taxon>Lactobacillaceae</taxon>
        <taxon>Oenococcus</taxon>
    </lineage>
</organism>
<comment type="subcellular location">
    <subcellularLocation>
        <location evidence="1">Membrane</location>
    </subcellularLocation>
</comment>
<evidence type="ECO:0000256" key="7">
    <source>
        <dbReference type="ARBA" id="ARBA00023136"/>
    </source>
</evidence>
<evidence type="ECO:0000256" key="5">
    <source>
        <dbReference type="ARBA" id="ARBA00022989"/>
    </source>
</evidence>
<evidence type="ECO:0000256" key="8">
    <source>
        <dbReference type="SAM" id="Phobius"/>
    </source>
</evidence>
<proteinExistence type="predicted"/>
<dbReference type="InterPro" id="IPR038379">
    <property type="entry name" value="SecE_sf"/>
</dbReference>
<keyword evidence="3 8" id="KW-0812">Transmembrane</keyword>
<reference evidence="9 10" key="1">
    <citation type="journal article" date="2019" name="Syst. Appl. Microbiol.">
        <title>Oenococcus sicerae sp. nov., isolated from French cider.</title>
        <authorList>
            <person name="Cousin F.J."/>
            <person name="Le Guellec R."/>
            <person name="Chagnot C."/>
            <person name="Goux D."/>
            <person name="Dalmasso M."/>
            <person name="Laplace J.M."/>
            <person name="Cretenet M."/>
        </authorList>
    </citation>
    <scope>NUCLEOTIDE SEQUENCE [LARGE SCALE GENOMIC DNA]</scope>
    <source>
        <strain evidence="9 10">UCMA 15228</strain>
    </source>
</reference>
<accession>A0ABX5QKF1</accession>
<evidence type="ECO:0000256" key="6">
    <source>
        <dbReference type="ARBA" id="ARBA00023010"/>
    </source>
</evidence>
<name>A0ABX5QKF1_9LACO</name>
<dbReference type="Proteomes" id="UP000286907">
    <property type="component" value="Chromosome"/>
</dbReference>
<dbReference type="Pfam" id="PF00584">
    <property type="entry name" value="SecE"/>
    <property type="match status" value="1"/>
</dbReference>
<keyword evidence="7 8" id="KW-0472">Membrane</keyword>
<feature type="transmembrane region" description="Helical" evidence="8">
    <location>
        <begin position="29"/>
        <end position="52"/>
    </location>
</feature>
<gene>
    <name evidence="9" type="primary">secE</name>
    <name evidence="9" type="ORF">DLJ48_01300</name>
</gene>
<evidence type="ECO:0000256" key="3">
    <source>
        <dbReference type="ARBA" id="ARBA00022692"/>
    </source>
</evidence>
<dbReference type="EMBL" id="CP029684">
    <property type="protein sequence ID" value="QAS69256.1"/>
    <property type="molecule type" value="Genomic_DNA"/>
</dbReference>
<dbReference type="RefSeq" id="WP_128685209.1">
    <property type="nucleotide sequence ID" value="NZ_CP029684.2"/>
</dbReference>
<evidence type="ECO:0000256" key="4">
    <source>
        <dbReference type="ARBA" id="ARBA00022927"/>
    </source>
</evidence>
<keyword evidence="5 8" id="KW-1133">Transmembrane helix</keyword>
<keyword evidence="2" id="KW-0813">Transport</keyword>
<dbReference type="InterPro" id="IPR005807">
    <property type="entry name" value="SecE_bac"/>
</dbReference>
<evidence type="ECO:0000313" key="10">
    <source>
        <dbReference type="Proteomes" id="UP000286907"/>
    </source>
</evidence>
<evidence type="ECO:0000313" key="9">
    <source>
        <dbReference type="EMBL" id="QAS69256.1"/>
    </source>
</evidence>
<keyword evidence="6" id="KW-0811">Translocation</keyword>
<sequence length="58" mass="6592">MIRYIKGTIEEMKRVTWLNGSETSRDTSYVVVTSILFSSFLALADFLVGIGIKFLMNK</sequence>
<keyword evidence="10" id="KW-1185">Reference proteome</keyword>
<protein>
    <submittedName>
        <fullName evidence="9">Preprotein translocase subunit SecE</fullName>
    </submittedName>
</protein>
<keyword evidence="4" id="KW-0653">Protein transport</keyword>
<evidence type="ECO:0000256" key="2">
    <source>
        <dbReference type="ARBA" id="ARBA00022448"/>
    </source>
</evidence>
<dbReference type="Gene3D" id="1.20.5.1030">
    <property type="entry name" value="Preprotein translocase secy subunit"/>
    <property type="match status" value="1"/>
</dbReference>
<dbReference type="NCBIfam" id="TIGR00964">
    <property type="entry name" value="secE_bact"/>
    <property type="match status" value="1"/>
</dbReference>
<evidence type="ECO:0000256" key="1">
    <source>
        <dbReference type="ARBA" id="ARBA00004370"/>
    </source>
</evidence>
<dbReference type="InterPro" id="IPR001901">
    <property type="entry name" value="Translocase_SecE/Sec61-g"/>
</dbReference>